<dbReference type="PATRIC" id="fig|1125702.3.peg.774"/>
<dbReference type="EMBL" id="ATFC01000003">
    <property type="protein sequence ID" value="EPF47462.1"/>
    <property type="molecule type" value="Genomic_DNA"/>
</dbReference>
<gene>
    <name evidence="1" type="ORF">HMPREF1222_00739</name>
</gene>
<evidence type="ECO:0000313" key="1">
    <source>
        <dbReference type="EMBL" id="EPF47462.1"/>
    </source>
</evidence>
<dbReference type="AlphaFoldDB" id="S3LSP0"/>
<dbReference type="Proteomes" id="UP000014605">
    <property type="component" value="Unassembled WGS sequence"/>
</dbReference>
<accession>S3LSP0</accession>
<dbReference type="RefSeq" id="WP_016518258.1">
    <property type="nucleotide sequence ID" value="NZ_KE332512.1"/>
</dbReference>
<sequence length="166" mass="19491">MIGYHANDRSRCSEFITNRNYLIIDSNDTDFLGKGMYFWEHESRAEWWLTEKHKESIVKAELNLTDVLDLTDDEKLQYISRIADKFNSVMQQKGIKPAQLGLKLNYLFETCKILSDTYTGIKAHLYYEKKPEADLLYGSKLTGKCVDVYTVRNNPHLVTKRQWVKQ</sequence>
<dbReference type="HOGENOM" id="CLU_131411_0_0_12"/>
<keyword evidence="2" id="KW-1185">Reference proteome</keyword>
<dbReference type="GeneID" id="301460927"/>
<name>S3LSP0_9SPIR</name>
<organism evidence="1 2">
    <name type="scientific">Treponema vincentii F0403</name>
    <dbReference type="NCBI Taxonomy" id="1125702"/>
    <lineage>
        <taxon>Bacteria</taxon>
        <taxon>Pseudomonadati</taxon>
        <taxon>Spirochaetota</taxon>
        <taxon>Spirochaetia</taxon>
        <taxon>Spirochaetales</taxon>
        <taxon>Treponemataceae</taxon>
        <taxon>Treponema</taxon>
    </lineage>
</organism>
<reference evidence="1 2" key="1">
    <citation type="submission" date="2013-04" db="EMBL/GenBank/DDBJ databases">
        <title>The Genome Sequence of Treponema vincentii F0403.</title>
        <authorList>
            <consortium name="The Broad Institute Genomics Platform"/>
            <person name="Earl A."/>
            <person name="Ward D."/>
            <person name="Feldgarden M."/>
            <person name="Gevers D."/>
            <person name="Leonetti C."/>
            <person name="Izard J."/>
            <person name="Walker B."/>
            <person name="Young S."/>
            <person name="Zeng Q."/>
            <person name="Gargeya S."/>
            <person name="Fitzgerald M."/>
            <person name="Haas B."/>
            <person name="Abouelleil A."/>
            <person name="Allen A.W."/>
            <person name="Alvarado L."/>
            <person name="Arachchi H.M."/>
            <person name="Berlin A.M."/>
            <person name="Chapman S.B."/>
            <person name="Gainer-Dewar J."/>
            <person name="Goldberg J."/>
            <person name="Griggs A."/>
            <person name="Gujja S."/>
            <person name="Hansen M."/>
            <person name="Howarth C."/>
            <person name="Imamovic A."/>
            <person name="Ireland A."/>
            <person name="Larimer J."/>
            <person name="McCowan C."/>
            <person name="Murphy C."/>
            <person name="Pearson M."/>
            <person name="Poon T.W."/>
            <person name="Priest M."/>
            <person name="Roberts A."/>
            <person name="Saif S."/>
            <person name="Shea T."/>
            <person name="Sisk P."/>
            <person name="Sykes S."/>
            <person name="Wortman J."/>
            <person name="Nusbaum C."/>
            <person name="Birren B."/>
        </authorList>
    </citation>
    <scope>NUCLEOTIDE SEQUENCE [LARGE SCALE GENOMIC DNA]</scope>
    <source>
        <strain evidence="1 2">F0403</strain>
    </source>
</reference>
<proteinExistence type="predicted"/>
<evidence type="ECO:0000313" key="2">
    <source>
        <dbReference type="Proteomes" id="UP000014605"/>
    </source>
</evidence>
<protein>
    <submittedName>
        <fullName evidence="1">Uncharacterized protein</fullName>
    </submittedName>
</protein>
<dbReference type="SUPFAM" id="SSF56399">
    <property type="entry name" value="ADP-ribosylation"/>
    <property type="match status" value="1"/>
</dbReference>
<comment type="caution">
    <text evidence="1">The sequence shown here is derived from an EMBL/GenBank/DDBJ whole genome shotgun (WGS) entry which is preliminary data.</text>
</comment>